<keyword evidence="2" id="KW-1185">Reference proteome</keyword>
<evidence type="ECO:0000313" key="2">
    <source>
        <dbReference type="Proteomes" id="UP000305471"/>
    </source>
</evidence>
<name>A0A4U0Z803_9ALTE</name>
<gene>
    <name evidence="1" type="ORF">E5672_18845</name>
</gene>
<dbReference type="SUPFAM" id="SSF160104">
    <property type="entry name" value="Acetoacetate decarboxylase-like"/>
    <property type="match status" value="1"/>
</dbReference>
<dbReference type="GO" id="GO:0016829">
    <property type="term" value="F:lyase activity"/>
    <property type="evidence" value="ECO:0007669"/>
    <property type="project" value="InterPro"/>
</dbReference>
<dbReference type="InterPro" id="IPR023375">
    <property type="entry name" value="ADC_dom_sf"/>
</dbReference>
<dbReference type="EMBL" id="SWCO01000012">
    <property type="protein sequence ID" value="TKB00727.1"/>
    <property type="molecule type" value="Genomic_DNA"/>
</dbReference>
<dbReference type="Proteomes" id="UP000305471">
    <property type="component" value="Unassembled WGS sequence"/>
</dbReference>
<dbReference type="RefSeq" id="WP_136783736.1">
    <property type="nucleotide sequence ID" value="NZ_SWCO01000012.1"/>
</dbReference>
<dbReference type="Gene3D" id="2.40.400.10">
    <property type="entry name" value="Acetoacetate decarboxylase-like"/>
    <property type="match status" value="1"/>
</dbReference>
<organism evidence="1 2">
    <name type="scientific">Alteromonas portus</name>
    <dbReference type="NCBI Taxonomy" id="2565549"/>
    <lineage>
        <taxon>Bacteria</taxon>
        <taxon>Pseudomonadati</taxon>
        <taxon>Pseudomonadota</taxon>
        <taxon>Gammaproteobacteria</taxon>
        <taxon>Alteromonadales</taxon>
        <taxon>Alteromonadaceae</taxon>
        <taxon>Alteromonas/Salinimonas group</taxon>
        <taxon>Alteromonas</taxon>
    </lineage>
</organism>
<dbReference type="AlphaFoldDB" id="A0A4U0Z803"/>
<proteinExistence type="predicted"/>
<accession>A0A4U0Z803</accession>
<protein>
    <recommendedName>
        <fullName evidence="3">Acetoacetate decarboxylase</fullName>
    </recommendedName>
</protein>
<dbReference type="Pfam" id="PF06314">
    <property type="entry name" value="ADC"/>
    <property type="match status" value="1"/>
</dbReference>
<comment type="caution">
    <text evidence="1">The sequence shown here is derived from an EMBL/GenBank/DDBJ whole genome shotgun (WGS) entry which is preliminary data.</text>
</comment>
<dbReference type="InterPro" id="IPR010451">
    <property type="entry name" value="Acetoacetate_decarboxylase"/>
</dbReference>
<reference evidence="1 2" key="1">
    <citation type="submission" date="2019-04" db="EMBL/GenBank/DDBJ databases">
        <title>Alteromonas portus sp. nov., an alginate lyase-excreting marine bacterium.</title>
        <authorList>
            <person name="Huang H."/>
            <person name="Mo K."/>
            <person name="Bao S."/>
        </authorList>
    </citation>
    <scope>NUCLEOTIDE SEQUENCE [LARGE SCALE GENOMIC DNA]</scope>
    <source>
        <strain evidence="1 2">HB161718</strain>
    </source>
</reference>
<evidence type="ECO:0008006" key="3">
    <source>
        <dbReference type="Google" id="ProtNLM"/>
    </source>
</evidence>
<sequence>MRKVKDRFFDVPTKSLTSSVGEVQTPIKFFDASNVHAFFLCSRKAVEKHLEGTNLKPGLSFGKYTVVTVSFYEYRNSTVGRYNEVGVALPVLKKKARAPLGGITDLFRGIENRELCYYILDLPVTTEFASEAGIELWALPKFNTGISFDLTRNRFDGVVYEPNSNNQILSLKGSLGSGLTVPPFSICLYSIADNNLYRSMIDVRGRVKLSLNSGLILKIADTENPMAMRAKSLGLDGAKAVAVTTTDKLHSLMYEIVKVGELNHS</sequence>
<evidence type="ECO:0000313" key="1">
    <source>
        <dbReference type="EMBL" id="TKB00727.1"/>
    </source>
</evidence>
<dbReference type="OrthoDB" id="1633687at2"/>